<dbReference type="AlphaFoldDB" id="A0A0D6P632"/>
<evidence type="ECO:0000256" key="1">
    <source>
        <dbReference type="SAM" id="MobiDB-lite"/>
    </source>
</evidence>
<name>A0A0D6P632_9PROT</name>
<dbReference type="Proteomes" id="UP000032680">
    <property type="component" value="Unassembled WGS sequence"/>
</dbReference>
<feature type="compositionally biased region" description="Polar residues" evidence="1">
    <location>
        <begin position="77"/>
        <end position="96"/>
    </location>
</feature>
<comment type="caution">
    <text evidence="2">The sequence shown here is derived from an EMBL/GenBank/DDBJ whole genome shotgun (WGS) entry which is preliminary data.</text>
</comment>
<evidence type="ECO:0000313" key="3">
    <source>
        <dbReference type="Proteomes" id="UP000032680"/>
    </source>
</evidence>
<reference evidence="2 3" key="1">
    <citation type="submission" date="2012-11" db="EMBL/GenBank/DDBJ databases">
        <title>Whole genome sequence of Acidisphaera rubrifaciens HS-AP3.</title>
        <authorList>
            <person name="Azuma Y."/>
            <person name="Higashiura N."/>
            <person name="Hirakawa H."/>
            <person name="Matsushita K."/>
        </authorList>
    </citation>
    <scope>NUCLEOTIDE SEQUENCE [LARGE SCALE GENOMIC DNA]</scope>
    <source>
        <strain evidence="2 3">HS-AP3</strain>
    </source>
</reference>
<evidence type="ECO:0000313" key="2">
    <source>
        <dbReference type="EMBL" id="GAN77112.1"/>
    </source>
</evidence>
<gene>
    <name evidence="2" type="ORF">Asru_0238_08</name>
</gene>
<proteinExistence type="predicted"/>
<feature type="region of interest" description="Disordered" evidence="1">
    <location>
        <begin position="74"/>
        <end position="103"/>
    </location>
</feature>
<organism evidence="2 3">
    <name type="scientific">Acidisphaera rubrifaciens HS-AP3</name>
    <dbReference type="NCBI Taxonomy" id="1231350"/>
    <lineage>
        <taxon>Bacteria</taxon>
        <taxon>Pseudomonadati</taxon>
        <taxon>Pseudomonadota</taxon>
        <taxon>Alphaproteobacteria</taxon>
        <taxon>Acetobacterales</taxon>
        <taxon>Acetobacteraceae</taxon>
        <taxon>Acidisphaera</taxon>
    </lineage>
</organism>
<accession>A0A0D6P632</accession>
<keyword evidence="3" id="KW-1185">Reference proteome</keyword>
<protein>
    <submittedName>
        <fullName evidence="2">Uncharacterized protein</fullName>
    </submittedName>
</protein>
<dbReference type="EMBL" id="BANB01000238">
    <property type="protein sequence ID" value="GAN77112.1"/>
    <property type="molecule type" value="Genomic_DNA"/>
</dbReference>
<sequence>MGTEFRCCIVIALKAGLDAAMPRLSAHLKLDSFNFRVDGDLKRAFLEVAAREDRPAGSILRDFMRSYVAQKQAGFRASTSAPSDTALAQETKAKASSTRRGRK</sequence>